<name>A0A327K3I6_9BRAD</name>
<dbReference type="EMBL" id="NPEU01000372">
    <property type="protein sequence ID" value="RAI33259.1"/>
    <property type="molecule type" value="Genomic_DNA"/>
</dbReference>
<proteinExistence type="inferred from homology"/>
<keyword evidence="2 3" id="KW-0378">Hydrolase</keyword>
<feature type="domain" description="Nudix hydrolase" evidence="5">
    <location>
        <begin position="53"/>
        <end position="178"/>
    </location>
</feature>
<dbReference type="Pfam" id="PF00293">
    <property type="entry name" value="NUDIX"/>
    <property type="match status" value="1"/>
</dbReference>
<dbReference type="PROSITE" id="PS51462">
    <property type="entry name" value="NUDIX"/>
    <property type="match status" value="1"/>
</dbReference>
<evidence type="ECO:0000259" key="5">
    <source>
        <dbReference type="PROSITE" id="PS51462"/>
    </source>
</evidence>
<evidence type="ECO:0000313" key="7">
    <source>
        <dbReference type="Proteomes" id="UP000248863"/>
    </source>
</evidence>
<evidence type="ECO:0000256" key="4">
    <source>
        <dbReference type="SAM" id="MobiDB-lite"/>
    </source>
</evidence>
<evidence type="ECO:0000256" key="3">
    <source>
        <dbReference type="RuleBase" id="RU003476"/>
    </source>
</evidence>
<evidence type="ECO:0000256" key="2">
    <source>
        <dbReference type="ARBA" id="ARBA00022801"/>
    </source>
</evidence>
<dbReference type="PANTHER" id="PTHR43046:SF14">
    <property type="entry name" value="MUTT_NUDIX FAMILY PROTEIN"/>
    <property type="match status" value="1"/>
</dbReference>
<sequence>MAEHDASRPGPPSPCETGAGPSAARESRAARLRRSGERGLRSAMHVWWRLSRGMTLGVRAMVIDGDGRVLLVKHSYVSGWYLPGGGVEPGETLHEALERELFEEGNVRLTGAPALHGLYLNAHVSRRDHVALYVVRAFEQPSAPIPNREIVATGFFALDALPDETTRGTRARIAEVFHGTPATGRW</sequence>
<dbReference type="InterPro" id="IPR015797">
    <property type="entry name" value="NUDIX_hydrolase-like_dom_sf"/>
</dbReference>
<organism evidence="6 7">
    <name type="scientific">Rhodoplanes elegans</name>
    <dbReference type="NCBI Taxonomy" id="29408"/>
    <lineage>
        <taxon>Bacteria</taxon>
        <taxon>Pseudomonadati</taxon>
        <taxon>Pseudomonadota</taxon>
        <taxon>Alphaproteobacteria</taxon>
        <taxon>Hyphomicrobiales</taxon>
        <taxon>Nitrobacteraceae</taxon>
        <taxon>Rhodoplanes</taxon>
    </lineage>
</organism>
<keyword evidence="7" id="KW-1185">Reference proteome</keyword>
<evidence type="ECO:0000313" key="6">
    <source>
        <dbReference type="EMBL" id="RAI33259.1"/>
    </source>
</evidence>
<dbReference type="Proteomes" id="UP000248863">
    <property type="component" value="Unassembled WGS sequence"/>
</dbReference>
<comment type="cofactor">
    <cofactor evidence="1">
        <name>Mg(2+)</name>
        <dbReference type="ChEBI" id="CHEBI:18420"/>
    </cofactor>
</comment>
<reference evidence="6 7" key="1">
    <citation type="submission" date="2017-07" db="EMBL/GenBank/DDBJ databases">
        <title>Draft Genome Sequences of Select Purple Nonsulfur Bacteria.</title>
        <authorList>
            <person name="Lasarre B."/>
            <person name="Mckinlay J.B."/>
        </authorList>
    </citation>
    <scope>NUCLEOTIDE SEQUENCE [LARGE SCALE GENOMIC DNA]</scope>
    <source>
        <strain evidence="6 7">DSM 11907</strain>
    </source>
</reference>
<accession>A0A327K3I6</accession>
<dbReference type="InterPro" id="IPR020476">
    <property type="entry name" value="Nudix_hydrolase"/>
</dbReference>
<dbReference type="AlphaFoldDB" id="A0A327K3I6"/>
<dbReference type="PRINTS" id="PR00502">
    <property type="entry name" value="NUDIXFAMILY"/>
</dbReference>
<feature type="region of interest" description="Disordered" evidence="4">
    <location>
        <begin position="1"/>
        <end position="25"/>
    </location>
</feature>
<dbReference type="SUPFAM" id="SSF55811">
    <property type="entry name" value="Nudix"/>
    <property type="match status" value="1"/>
</dbReference>
<dbReference type="GO" id="GO:0016787">
    <property type="term" value="F:hydrolase activity"/>
    <property type="evidence" value="ECO:0007669"/>
    <property type="project" value="UniProtKB-KW"/>
</dbReference>
<dbReference type="PROSITE" id="PS00893">
    <property type="entry name" value="NUDIX_BOX"/>
    <property type="match status" value="1"/>
</dbReference>
<dbReference type="Gene3D" id="3.90.79.10">
    <property type="entry name" value="Nucleoside Triphosphate Pyrophosphohydrolase"/>
    <property type="match status" value="1"/>
</dbReference>
<dbReference type="OrthoDB" id="9800065at2"/>
<protein>
    <submittedName>
        <fullName evidence="6">DNA mismatch repair protein MutT</fullName>
    </submittedName>
</protein>
<evidence type="ECO:0000256" key="1">
    <source>
        <dbReference type="ARBA" id="ARBA00001946"/>
    </source>
</evidence>
<dbReference type="PANTHER" id="PTHR43046">
    <property type="entry name" value="GDP-MANNOSE MANNOSYL HYDROLASE"/>
    <property type="match status" value="1"/>
</dbReference>
<comment type="similarity">
    <text evidence="3">Belongs to the Nudix hydrolase family.</text>
</comment>
<dbReference type="CDD" id="cd04680">
    <property type="entry name" value="NUDIX_Hydrolase"/>
    <property type="match status" value="1"/>
</dbReference>
<comment type="caution">
    <text evidence="6">The sequence shown here is derived from an EMBL/GenBank/DDBJ whole genome shotgun (WGS) entry which is preliminary data.</text>
</comment>
<dbReference type="InterPro" id="IPR000086">
    <property type="entry name" value="NUDIX_hydrolase_dom"/>
</dbReference>
<dbReference type="InterPro" id="IPR020084">
    <property type="entry name" value="NUDIX_hydrolase_CS"/>
</dbReference>
<gene>
    <name evidence="6" type="ORF">CH338_22845</name>
</gene>